<dbReference type="HOGENOM" id="CLU_062999_0_0_9"/>
<keyword evidence="4" id="KW-1185">Reference proteome</keyword>
<dbReference type="SUPFAM" id="SSF52540">
    <property type="entry name" value="P-loop containing nucleoside triphosphate hydrolases"/>
    <property type="match status" value="1"/>
</dbReference>
<dbReference type="Pfam" id="PF01695">
    <property type="entry name" value="IstB_IS21"/>
    <property type="match status" value="1"/>
</dbReference>
<dbReference type="PANTHER" id="PTHR30050:SF4">
    <property type="entry name" value="ATP-BINDING PROTEIN RV3427C IN INSERTION SEQUENCE-RELATED"/>
    <property type="match status" value="1"/>
</dbReference>
<dbReference type="InterPro" id="IPR002611">
    <property type="entry name" value="IstB_ATP-bd"/>
</dbReference>
<dbReference type="GO" id="GO:0005524">
    <property type="term" value="F:ATP binding"/>
    <property type="evidence" value="ECO:0007669"/>
    <property type="project" value="InterPro"/>
</dbReference>
<dbReference type="PANTHER" id="PTHR30050">
    <property type="entry name" value="CHROMOSOMAL REPLICATION INITIATOR PROTEIN DNAA"/>
    <property type="match status" value="1"/>
</dbReference>
<dbReference type="Gene3D" id="3.40.50.300">
    <property type="entry name" value="P-loop containing nucleotide triphosphate hydrolases"/>
    <property type="match status" value="1"/>
</dbReference>
<dbReference type="RefSeq" id="WP_029161077.1">
    <property type="nucleotide sequence ID" value="NZ_CP009933.1"/>
</dbReference>
<evidence type="ECO:0000259" key="2">
    <source>
        <dbReference type="Pfam" id="PF01695"/>
    </source>
</evidence>
<dbReference type="STRING" id="1548.CSCA_4162"/>
<dbReference type="EMBL" id="CP009933">
    <property type="protein sequence ID" value="AKA71287.1"/>
    <property type="molecule type" value="Genomic_DNA"/>
</dbReference>
<name>A0A0E3K3J7_CLOSL</name>
<evidence type="ECO:0000256" key="1">
    <source>
        <dbReference type="SAM" id="Coils"/>
    </source>
</evidence>
<sequence length="327" mass="38422">MVKGYQSNIINVYENIRKFEEKSLNKRREEIQNKIPQIIDIEREIGKLCVRLSITILNNSENKENELKKLKEKITDLRIKKSEMLVSNTYPLDYLDMHYMCNRCKDTGFIGTQKCSCYKQKLVELYYENSELKTILEKNNFSNFNFELYSPHKSDDVRKSPRKNLEDIVSKSWNFIESFSSSDENMLFLGNSGTGKSFLSYCIAKELLDRGHLVVYRTAETLIHDLKHIRFNNSDELEDLLINCDLLIIDDLGSEQITEFSKTELFNLLNIKLLKNRKMLISTNCGLEELLKNYSERISSRLLGEFTLCKFYGDDIRIGQNIKNRKY</sequence>
<dbReference type="Proteomes" id="UP000033115">
    <property type="component" value="Chromosome"/>
</dbReference>
<reference evidence="3 4" key="1">
    <citation type="journal article" date="2015" name="J. Biotechnol.">
        <title>Complete genome sequence of a malodorant-producing acetogen, Clostridium scatologenes ATCC 25775(T).</title>
        <authorList>
            <person name="Zhu Z."/>
            <person name="Guo T."/>
            <person name="Zheng H."/>
            <person name="Song T."/>
            <person name="Ouyang P."/>
            <person name="Xie J."/>
        </authorList>
    </citation>
    <scope>NUCLEOTIDE SEQUENCE [LARGE SCALE GENOMIC DNA]</scope>
    <source>
        <strain evidence="3 4">ATCC 25775</strain>
    </source>
</reference>
<keyword evidence="1" id="KW-0175">Coiled coil</keyword>
<proteinExistence type="predicted"/>
<feature type="domain" description="IstB-like ATP-binding" evidence="2">
    <location>
        <begin position="178"/>
        <end position="290"/>
    </location>
</feature>
<gene>
    <name evidence="3" type="ORF">CSCA_4162</name>
</gene>
<dbReference type="KEGG" id="csq:CSCA_4162"/>
<dbReference type="NCBIfam" id="NF005304">
    <property type="entry name" value="PRK06835.1"/>
    <property type="match status" value="1"/>
</dbReference>
<accession>A0A0E3K3J7</accession>
<dbReference type="GO" id="GO:0006260">
    <property type="term" value="P:DNA replication"/>
    <property type="evidence" value="ECO:0007669"/>
    <property type="project" value="TreeGrafter"/>
</dbReference>
<protein>
    <submittedName>
        <fullName evidence="3">DNA replication protein DnaC</fullName>
    </submittedName>
</protein>
<evidence type="ECO:0000313" key="4">
    <source>
        <dbReference type="Proteomes" id="UP000033115"/>
    </source>
</evidence>
<dbReference type="InterPro" id="IPR027417">
    <property type="entry name" value="P-loop_NTPase"/>
</dbReference>
<feature type="coiled-coil region" evidence="1">
    <location>
        <begin position="53"/>
        <end position="80"/>
    </location>
</feature>
<dbReference type="AlphaFoldDB" id="A0A0E3K3J7"/>
<organism evidence="3 4">
    <name type="scientific">Clostridium scatologenes</name>
    <dbReference type="NCBI Taxonomy" id="1548"/>
    <lineage>
        <taxon>Bacteria</taxon>
        <taxon>Bacillati</taxon>
        <taxon>Bacillota</taxon>
        <taxon>Clostridia</taxon>
        <taxon>Eubacteriales</taxon>
        <taxon>Clostridiaceae</taxon>
        <taxon>Clostridium</taxon>
    </lineage>
</organism>
<evidence type="ECO:0000313" key="3">
    <source>
        <dbReference type="EMBL" id="AKA71287.1"/>
    </source>
</evidence>